<dbReference type="OrthoDB" id="9766909at2"/>
<dbReference type="PANTHER" id="PTHR30400:SF0">
    <property type="entry name" value="BIOSYNTHETIC PEPTIDOGLYCAN TRANSGLYCOSYLASE"/>
    <property type="match status" value="1"/>
</dbReference>
<dbReference type="eggNOG" id="COG0744">
    <property type="taxonomic scope" value="Bacteria"/>
</dbReference>
<keyword evidence="6 11" id="KW-0133">Cell shape</keyword>
<dbReference type="Gene3D" id="1.10.3810.10">
    <property type="entry name" value="Biosynthetic peptidoglycan transglycosylase-like"/>
    <property type="match status" value="1"/>
</dbReference>
<dbReference type="GO" id="GO:0071555">
    <property type="term" value="P:cell wall organization"/>
    <property type="evidence" value="ECO:0007669"/>
    <property type="project" value="UniProtKB-KW"/>
</dbReference>
<dbReference type="GO" id="GO:0005886">
    <property type="term" value="C:plasma membrane"/>
    <property type="evidence" value="ECO:0007669"/>
    <property type="project" value="UniProtKB-SubCell"/>
</dbReference>
<feature type="domain" description="Glycosyl transferase family 51" evidence="12">
    <location>
        <begin position="49"/>
        <end position="216"/>
    </location>
</feature>
<comment type="pathway">
    <text evidence="11">Cell wall biogenesis; peptidoglycan biosynthesis.</text>
</comment>
<dbReference type="STRING" id="1191523.MROS_2807"/>
<dbReference type="EC" id="2.4.99.28" evidence="11"/>
<dbReference type="GO" id="GO:0009274">
    <property type="term" value="C:peptidoglycan-based cell wall"/>
    <property type="evidence" value="ECO:0007669"/>
    <property type="project" value="InterPro"/>
</dbReference>
<sequence length="235" mass="27096">MKIIKFMLKLIGLFTALNLLIILFFRFINPASTAFINYDLGLGSFFKTNYSENYSPVSLCNISRYMQLSVVASEDQRFFDHWGFDIAQIQKAIKENKKRKIARGASTITMQVAKNLFLWRSKSLIRKGMEVYYTILIELLWSKERILEVYLNSAELGDRIYGVKAAASRYFRLNPKKLNAKQSALLAATLPSPKKRNPSRATPYLIRRQGEIIRQMNLLGGLEFIKRKVNCSSVF</sequence>
<dbReference type="NCBIfam" id="TIGR02070">
    <property type="entry name" value="mono_pep_trsgly"/>
    <property type="match status" value="1"/>
</dbReference>
<comment type="function">
    <text evidence="11">Peptidoglycan polymerase that catalyzes glycan chain elongation from lipid-linked precursors.</text>
</comment>
<dbReference type="Proteomes" id="UP000009011">
    <property type="component" value="Chromosome"/>
</dbReference>
<dbReference type="HAMAP" id="MF_00766">
    <property type="entry name" value="PGT_MtgA"/>
    <property type="match status" value="1"/>
</dbReference>
<keyword evidence="8 11" id="KW-1133">Transmembrane helix</keyword>
<keyword evidence="7 11" id="KW-0573">Peptidoglycan synthesis</keyword>
<dbReference type="Pfam" id="PF00912">
    <property type="entry name" value="Transgly"/>
    <property type="match status" value="1"/>
</dbReference>
<reference evidence="13 14" key="1">
    <citation type="journal article" date="2013" name="PLoS ONE">
        <title>Genomic analysis of Melioribacter roseus, facultatively anaerobic organotrophic bacterium representing a novel deep lineage within Bacteriodetes/Chlorobi group.</title>
        <authorList>
            <person name="Kadnikov V.V."/>
            <person name="Mardanov A.V."/>
            <person name="Podosokorskaya O.A."/>
            <person name="Gavrilov S.N."/>
            <person name="Kublanov I.V."/>
            <person name="Beletsky A.V."/>
            <person name="Bonch-Osmolovskaya E.A."/>
            <person name="Ravin N.V."/>
        </authorList>
    </citation>
    <scope>NUCLEOTIDE SEQUENCE [LARGE SCALE GENOMIC DNA]</scope>
    <source>
        <strain evidence="14">JCM 17771 / P3M-2</strain>
    </source>
</reference>
<dbReference type="GO" id="GO:0009252">
    <property type="term" value="P:peptidoglycan biosynthetic process"/>
    <property type="evidence" value="ECO:0007669"/>
    <property type="project" value="UniProtKB-UniRule"/>
</dbReference>
<dbReference type="InterPro" id="IPR011812">
    <property type="entry name" value="Pep_trsgly"/>
</dbReference>
<dbReference type="InterPro" id="IPR036950">
    <property type="entry name" value="PBP_transglycosylase"/>
</dbReference>
<gene>
    <name evidence="11" type="primary">mtgA</name>
    <name evidence="13" type="ordered locus">MROS_2807</name>
</gene>
<evidence type="ECO:0000256" key="11">
    <source>
        <dbReference type="HAMAP-Rule" id="MF_00766"/>
    </source>
</evidence>
<protein>
    <recommendedName>
        <fullName evidence="11">Biosynthetic peptidoglycan transglycosylase</fullName>
        <ecNumber evidence="11">2.4.99.28</ecNumber>
    </recommendedName>
    <alternativeName>
        <fullName evidence="11">Glycan polymerase</fullName>
    </alternativeName>
    <alternativeName>
        <fullName evidence="11">Peptidoglycan glycosyltransferase MtgA</fullName>
        <shortName evidence="11">PGT</shortName>
    </alternativeName>
</protein>
<evidence type="ECO:0000313" key="14">
    <source>
        <dbReference type="Proteomes" id="UP000009011"/>
    </source>
</evidence>
<dbReference type="RefSeq" id="WP_014857467.1">
    <property type="nucleotide sequence ID" value="NC_018178.1"/>
</dbReference>
<proteinExistence type="inferred from homology"/>
<keyword evidence="4 11" id="KW-0808">Transferase</keyword>
<dbReference type="UniPathway" id="UPA00219"/>
<evidence type="ECO:0000256" key="9">
    <source>
        <dbReference type="ARBA" id="ARBA00023136"/>
    </source>
</evidence>
<dbReference type="PANTHER" id="PTHR30400">
    <property type="entry name" value="MONOFUNCTIONAL BIOSYNTHETIC PEPTIDOGLYCAN TRANSGLYCOSYLASE"/>
    <property type="match status" value="1"/>
</dbReference>
<keyword evidence="3 11" id="KW-0328">Glycosyltransferase</keyword>
<keyword evidence="1 11" id="KW-1003">Cell membrane</keyword>
<comment type="catalytic activity">
    <reaction evidence="11">
        <text>[GlcNAc-(1-&gt;4)-Mur2Ac(oyl-L-Ala-gamma-D-Glu-L-Lys-D-Ala-D-Ala)](n)-di-trans,octa-cis-undecaprenyl diphosphate + beta-D-GlcNAc-(1-&gt;4)-Mur2Ac(oyl-L-Ala-gamma-D-Glu-L-Lys-D-Ala-D-Ala)-di-trans,octa-cis-undecaprenyl diphosphate = [GlcNAc-(1-&gt;4)-Mur2Ac(oyl-L-Ala-gamma-D-Glu-L-Lys-D-Ala-D-Ala)](n+1)-di-trans,octa-cis-undecaprenyl diphosphate + di-trans,octa-cis-undecaprenyl diphosphate + H(+)</text>
        <dbReference type="Rhea" id="RHEA:23708"/>
        <dbReference type="Rhea" id="RHEA-COMP:9602"/>
        <dbReference type="Rhea" id="RHEA-COMP:9603"/>
        <dbReference type="ChEBI" id="CHEBI:15378"/>
        <dbReference type="ChEBI" id="CHEBI:58405"/>
        <dbReference type="ChEBI" id="CHEBI:60033"/>
        <dbReference type="ChEBI" id="CHEBI:78435"/>
        <dbReference type="EC" id="2.4.99.28"/>
    </reaction>
</comment>
<keyword evidence="2" id="KW-0997">Cell inner membrane</keyword>
<keyword evidence="5 11" id="KW-0812">Transmembrane</keyword>
<evidence type="ECO:0000256" key="5">
    <source>
        <dbReference type="ARBA" id="ARBA00022692"/>
    </source>
</evidence>
<evidence type="ECO:0000313" key="13">
    <source>
        <dbReference type="EMBL" id="AFN76037.1"/>
    </source>
</evidence>
<keyword evidence="14" id="KW-1185">Reference proteome</keyword>
<evidence type="ECO:0000256" key="1">
    <source>
        <dbReference type="ARBA" id="ARBA00022475"/>
    </source>
</evidence>
<dbReference type="GO" id="GO:0008360">
    <property type="term" value="P:regulation of cell shape"/>
    <property type="evidence" value="ECO:0007669"/>
    <property type="project" value="UniProtKB-KW"/>
</dbReference>
<evidence type="ECO:0000256" key="8">
    <source>
        <dbReference type="ARBA" id="ARBA00022989"/>
    </source>
</evidence>
<evidence type="ECO:0000256" key="7">
    <source>
        <dbReference type="ARBA" id="ARBA00022984"/>
    </source>
</evidence>
<dbReference type="SUPFAM" id="SSF53955">
    <property type="entry name" value="Lysozyme-like"/>
    <property type="match status" value="1"/>
</dbReference>
<evidence type="ECO:0000256" key="2">
    <source>
        <dbReference type="ARBA" id="ARBA00022519"/>
    </source>
</evidence>
<evidence type="ECO:0000256" key="3">
    <source>
        <dbReference type="ARBA" id="ARBA00022676"/>
    </source>
</evidence>
<accession>I6YZP3</accession>
<dbReference type="HOGENOM" id="CLU_006354_1_1_10"/>
<dbReference type="GO" id="GO:0008955">
    <property type="term" value="F:peptidoglycan glycosyltransferase activity"/>
    <property type="evidence" value="ECO:0007669"/>
    <property type="project" value="UniProtKB-UniRule"/>
</dbReference>
<keyword evidence="9 11" id="KW-0472">Membrane</keyword>
<dbReference type="AlphaFoldDB" id="I6YZP3"/>
<keyword evidence="10 11" id="KW-0961">Cell wall biogenesis/degradation</keyword>
<comment type="subcellular location">
    <subcellularLocation>
        <location evidence="11">Cell membrane</location>
        <topology evidence="11">Single-pass membrane protein</topology>
    </subcellularLocation>
</comment>
<dbReference type="KEGG" id="mro:MROS_2807"/>
<evidence type="ECO:0000256" key="6">
    <source>
        <dbReference type="ARBA" id="ARBA00022960"/>
    </source>
</evidence>
<comment type="similarity">
    <text evidence="11">Belongs to the glycosyltransferase 51 family.</text>
</comment>
<dbReference type="InterPro" id="IPR001264">
    <property type="entry name" value="Glyco_trans_51"/>
</dbReference>
<dbReference type="PATRIC" id="fig|1191523.3.peg.2943"/>
<dbReference type="GO" id="GO:0016763">
    <property type="term" value="F:pentosyltransferase activity"/>
    <property type="evidence" value="ECO:0007669"/>
    <property type="project" value="InterPro"/>
</dbReference>
<dbReference type="InterPro" id="IPR023346">
    <property type="entry name" value="Lysozyme-like_dom_sf"/>
</dbReference>
<evidence type="ECO:0000256" key="10">
    <source>
        <dbReference type="ARBA" id="ARBA00023316"/>
    </source>
</evidence>
<name>I6YZP3_MELRP</name>
<evidence type="ECO:0000256" key="4">
    <source>
        <dbReference type="ARBA" id="ARBA00022679"/>
    </source>
</evidence>
<dbReference type="EMBL" id="CP003557">
    <property type="protein sequence ID" value="AFN76037.1"/>
    <property type="molecule type" value="Genomic_DNA"/>
</dbReference>
<evidence type="ECO:0000259" key="12">
    <source>
        <dbReference type="Pfam" id="PF00912"/>
    </source>
</evidence>
<organism evidence="13 14">
    <name type="scientific">Melioribacter roseus (strain DSM 23840 / JCM 17771 / VKM B-2668 / P3M-2)</name>
    <dbReference type="NCBI Taxonomy" id="1191523"/>
    <lineage>
        <taxon>Bacteria</taxon>
        <taxon>Pseudomonadati</taxon>
        <taxon>Ignavibacteriota</taxon>
        <taxon>Ignavibacteria</taxon>
        <taxon>Ignavibacteriales</taxon>
        <taxon>Melioribacteraceae</taxon>
        <taxon>Melioribacter</taxon>
    </lineage>
</organism>